<dbReference type="AlphaFoldDB" id="A0A6C0DAR9"/>
<dbReference type="EMBL" id="MN739556">
    <property type="protein sequence ID" value="QHT13029.1"/>
    <property type="molecule type" value="Genomic_DNA"/>
</dbReference>
<reference evidence="2" key="1">
    <citation type="journal article" date="2020" name="Nature">
        <title>Giant virus diversity and host interactions through global metagenomics.</title>
        <authorList>
            <person name="Schulz F."/>
            <person name="Roux S."/>
            <person name="Paez-Espino D."/>
            <person name="Jungbluth S."/>
            <person name="Walsh D.A."/>
            <person name="Denef V.J."/>
            <person name="McMahon K.D."/>
            <person name="Konstantinidis K.T."/>
            <person name="Eloe-Fadrosh E.A."/>
            <person name="Kyrpides N.C."/>
            <person name="Woyke T."/>
        </authorList>
    </citation>
    <scope>NUCLEOTIDE SEQUENCE</scope>
    <source>
        <strain evidence="2">GVMAG-M-3300023174-130</strain>
    </source>
</reference>
<accession>A0A6C0DAR9</accession>
<feature type="compositionally biased region" description="Basic and acidic residues" evidence="1">
    <location>
        <begin position="1"/>
        <end position="21"/>
    </location>
</feature>
<organism evidence="2">
    <name type="scientific">viral metagenome</name>
    <dbReference type="NCBI Taxonomy" id="1070528"/>
    <lineage>
        <taxon>unclassified sequences</taxon>
        <taxon>metagenomes</taxon>
        <taxon>organismal metagenomes</taxon>
    </lineage>
</organism>
<sequence length="56" mass="6660">MDYKEPKTRQEKKGNKNKEGKGVYNQKTIRLKENMMNKRDKSNGKTQSDKNQNDKK</sequence>
<protein>
    <submittedName>
        <fullName evidence="2">Uncharacterized protein</fullName>
    </submittedName>
</protein>
<feature type="compositionally biased region" description="Basic and acidic residues" evidence="1">
    <location>
        <begin position="30"/>
        <end position="56"/>
    </location>
</feature>
<feature type="region of interest" description="Disordered" evidence="1">
    <location>
        <begin position="1"/>
        <end position="56"/>
    </location>
</feature>
<name>A0A6C0DAR9_9ZZZZ</name>
<evidence type="ECO:0000256" key="1">
    <source>
        <dbReference type="SAM" id="MobiDB-lite"/>
    </source>
</evidence>
<proteinExistence type="predicted"/>
<evidence type="ECO:0000313" key="2">
    <source>
        <dbReference type="EMBL" id="QHT13029.1"/>
    </source>
</evidence>